<proteinExistence type="inferred from homology"/>
<evidence type="ECO:0000256" key="6">
    <source>
        <dbReference type="SAM" id="MobiDB-lite"/>
    </source>
</evidence>
<dbReference type="GO" id="GO:0048245">
    <property type="term" value="P:eosinophil chemotaxis"/>
    <property type="evidence" value="ECO:0007669"/>
    <property type="project" value="TreeGrafter"/>
</dbReference>
<dbReference type="Proteomes" id="UP000618051">
    <property type="component" value="Unassembled WGS sequence"/>
</dbReference>
<dbReference type="PANTHER" id="PTHR15119:SF0">
    <property type="entry name" value="SECRETOGRANIN-2"/>
    <property type="match status" value="1"/>
</dbReference>
<feature type="region of interest" description="Disordered" evidence="6">
    <location>
        <begin position="272"/>
        <end position="296"/>
    </location>
</feature>
<evidence type="ECO:0000256" key="2">
    <source>
        <dbReference type="ARBA" id="ARBA00005723"/>
    </source>
</evidence>
<evidence type="ECO:0008006" key="10">
    <source>
        <dbReference type="Google" id="ProtNLM"/>
    </source>
</evidence>
<reference evidence="7" key="1">
    <citation type="submission" date="2020-10" db="EMBL/GenBank/DDBJ databases">
        <title>Feather gene expression reveals the developmental basis of iridescence in African starlings.</title>
        <authorList>
            <person name="Rubenstein D.R."/>
        </authorList>
    </citation>
    <scope>NUCLEOTIDE SEQUENCE</scope>
    <source>
        <strain evidence="7">SS15</strain>
        <tissue evidence="7">Liver</tissue>
    </source>
</reference>
<reference evidence="8" key="3">
    <citation type="submission" date="2022-01" db="EMBL/GenBank/DDBJ databases">
        <authorList>
            <person name="Rubenstein D.R."/>
        </authorList>
    </citation>
    <scope>NUCLEOTIDE SEQUENCE</scope>
    <source>
        <strain evidence="8">SS15</strain>
        <tissue evidence="8">Liver</tissue>
    </source>
</reference>
<reference evidence="8 9" key="2">
    <citation type="journal article" date="2021" name="J. Hered.">
        <title>Feather Gene Expression Elucidates the Developmental Basis of Plumage Iridescence in African Starlings.</title>
        <authorList>
            <person name="Rubenstein D.R."/>
            <person name="Corvelo A."/>
            <person name="MacManes M.D."/>
            <person name="Maia R."/>
            <person name="Narzisi G."/>
            <person name="Rousaki A."/>
            <person name="Vandenabeele P."/>
            <person name="Shawkey M.D."/>
            <person name="Solomon J."/>
        </authorList>
    </citation>
    <scope>NUCLEOTIDE SEQUENCE [LARGE SCALE GENOMIC DNA]</scope>
    <source>
        <strain evidence="8">SS15</strain>
    </source>
</reference>
<evidence type="ECO:0000313" key="9">
    <source>
        <dbReference type="Proteomes" id="UP000618051"/>
    </source>
</evidence>
<name>A0A835NQ58_9PASS</name>
<comment type="subcellular location">
    <subcellularLocation>
        <location evidence="1">Secreted</location>
    </subcellularLocation>
</comment>
<organism evidence="7">
    <name type="scientific">Lamprotornis superbus</name>
    <dbReference type="NCBI Taxonomy" id="245042"/>
    <lineage>
        <taxon>Eukaryota</taxon>
        <taxon>Metazoa</taxon>
        <taxon>Chordata</taxon>
        <taxon>Craniata</taxon>
        <taxon>Vertebrata</taxon>
        <taxon>Euteleostomi</taxon>
        <taxon>Archelosauria</taxon>
        <taxon>Archosauria</taxon>
        <taxon>Dinosauria</taxon>
        <taxon>Saurischia</taxon>
        <taxon>Theropoda</taxon>
        <taxon>Coelurosauria</taxon>
        <taxon>Aves</taxon>
        <taxon>Neognathae</taxon>
        <taxon>Neoaves</taxon>
        <taxon>Telluraves</taxon>
        <taxon>Australaves</taxon>
        <taxon>Passeriformes</taxon>
        <taxon>Sturnidae</taxon>
        <taxon>Lamprotornis</taxon>
    </lineage>
</organism>
<accession>A0A835NQ58</accession>
<dbReference type="Pfam" id="PF01271">
    <property type="entry name" value="Granin"/>
    <property type="match status" value="1"/>
</dbReference>
<feature type="region of interest" description="Disordered" evidence="6">
    <location>
        <begin position="134"/>
        <end position="153"/>
    </location>
</feature>
<evidence type="ECO:0000313" key="8">
    <source>
        <dbReference type="EMBL" id="KAI1235809.1"/>
    </source>
</evidence>
<dbReference type="EMBL" id="JADDUC010000071">
    <property type="protein sequence ID" value="KAG0120037.1"/>
    <property type="molecule type" value="Genomic_DNA"/>
</dbReference>
<comment type="similarity">
    <text evidence="2">Belongs to the chromogranin/secretogranin protein family.</text>
</comment>
<dbReference type="OrthoDB" id="8894600at2759"/>
<dbReference type="PANTHER" id="PTHR15119">
    <property type="entry name" value="SECRETOGRANIN II"/>
    <property type="match status" value="1"/>
</dbReference>
<dbReference type="GO" id="GO:0005125">
    <property type="term" value="F:cytokine activity"/>
    <property type="evidence" value="ECO:0007669"/>
    <property type="project" value="TreeGrafter"/>
</dbReference>
<gene>
    <name evidence="8" type="ORF">IHE44_0001896</name>
    <name evidence="7" type="ORF">IHE44_013446</name>
</gene>
<keyword evidence="9" id="KW-1185">Reference proteome</keyword>
<evidence type="ECO:0000256" key="4">
    <source>
        <dbReference type="ARBA" id="ARBA00022685"/>
    </source>
</evidence>
<evidence type="ECO:0000256" key="3">
    <source>
        <dbReference type="ARBA" id="ARBA00022525"/>
    </source>
</evidence>
<feature type="compositionally biased region" description="Basic and acidic residues" evidence="6">
    <location>
        <begin position="134"/>
        <end position="145"/>
    </location>
</feature>
<keyword evidence="3" id="KW-0964">Secreted</keyword>
<dbReference type="EMBL" id="JADDUC020000011">
    <property type="protein sequence ID" value="KAI1235809.1"/>
    <property type="molecule type" value="Genomic_DNA"/>
</dbReference>
<dbReference type="AlphaFoldDB" id="A0A835NQ58"/>
<dbReference type="InterPro" id="IPR001990">
    <property type="entry name" value="Granin"/>
</dbReference>
<evidence type="ECO:0000313" key="7">
    <source>
        <dbReference type="EMBL" id="KAG0120037.1"/>
    </source>
</evidence>
<keyword evidence="5" id="KW-0732">Signal</keyword>
<dbReference type="GO" id="GO:0001525">
    <property type="term" value="P:angiogenesis"/>
    <property type="evidence" value="ECO:0007669"/>
    <property type="project" value="TreeGrafter"/>
</dbReference>
<dbReference type="InterPro" id="IPR038858">
    <property type="entry name" value="ScgII"/>
</dbReference>
<comment type="caution">
    <text evidence="7">The sequence shown here is derived from an EMBL/GenBank/DDBJ whole genome shotgun (WGS) entry which is preliminary data.</text>
</comment>
<evidence type="ECO:0000256" key="1">
    <source>
        <dbReference type="ARBA" id="ARBA00004613"/>
    </source>
</evidence>
<dbReference type="GO" id="GO:0042056">
    <property type="term" value="F:chemoattractant activity"/>
    <property type="evidence" value="ECO:0007669"/>
    <property type="project" value="TreeGrafter"/>
</dbReference>
<sequence>MSEGNILDMAETKTFQPGAACALIFFFVLICWVDAASFQQHQLLQKDPDYAMKNLQRLPNPDMIKALEYIEDLRKQTNKGESSPDYNSYQSVPYLLPQRESKDQLHLPDSVRDSLTEDESQWVKVMLEALRQAEKESKAGPKENKPYGLSSDNNFPAGVTDDYEAYKWPERWQKYLKMPLGHYEDSSRDSPFKRTNEIVEEQYTPQSLATLESVFQELGKMAGPSNHKKERLDEDQKLYTDDEDDVYKVNNIAYEDVVGGEDWNPIEEKVESQTQEEIKDSKEEIDKHEEEIDDEMKRSGKLSFLEDEIRRENKDQVSEDVSKLMNFYLKRLMGSAGNRKLRTGGELEEKRASMFLDKQLDPQAIAQLIEISRNLQIPPEDLIDMLKAGEKKQLQNERLEAEQEMEFPEDLDEITETNLGQSDIFKNNINSKNGYMKQPLIPENLPEDLNIEDIVSLLGNDNLANQNPSYLLNHLNQENDLPRLSYIPRRLKGHLFPKAAWMNDLERRQTEYEKLNEKDEELADYLAKVLAKYPEVINRNQVKRGPAAASEGKLQEEEQLEQAIREHLNQLAPQEAAKLASLSKRLSMAGEADDTQTRQYLDEDMLAKRDNSMCSQDLWRALVPAQQSLSSALSPREQQAVERGRVREHSWDRTMFPSPSLCCPAPLPCEVREMEAPWQRHLLPAAHCSASLTAQGELRAGDQEMLPQQQGELSWVYRMVLRALGKASTLQDSAIYPHLSRITGGTSGERILDLVPPSTLFIPVLTEVIRHETSTPHLSQGEDFLSSATVSLAGEKTPKQTMTSIIQLSQTPIYSGR</sequence>
<protein>
    <recommendedName>
        <fullName evidence="10">Secretoneurin</fullName>
    </recommendedName>
</protein>
<evidence type="ECO:0000256" key="5">
    <source>
        <dbReference type="ARBA" id="ARBA00022729"/>
    </source>
</evidence>
<dbReference type="GO" id="GO:0030141">
    <property type="term" value="C:secretory granule"/>
    <property type="evidence" value="ECO:0007669"/>
    <property type="project" value="InterPro"/>
</dbReference>
<dbReference type="GO" id="GO:0005615">
    <property type="term" value="C:extracellular space"/>
    <property type="evidence" value="ECO:0007669"/>
    <property type="project" value="TreeGrafter"/>
</dbReference>
<keyword evidence="4" id="KW-0165">Cleavage on pair of basic residues</keyword>